<name>A0A5D4TNY8_9BACI</name>
<dbReference type="InterPro" id="IPR036812">
    <property type="entry name" value="NAD(P)_OxRdtase_dom_sf"/>
</dbReference>
<evidence type="ECO:0000313" key="3">
    <source>
        <dbReference type="EMBL" id="TYS83122.1"/>
    </source>
</evidence>
<dbReference type="OrthoDB" id="9773828at2"/>
<comment type="caution">
    <text evidence="3">The sequence shown here is derived from an EMBL/GenBank/DDBJ whole genome shotgun (WGS) entry which is preliminary data.</text>
</comment>
<sequence>MGTAHLYEYESKEKAFSILDEYVVLGGNMFDTAHQYIESESILGEWLEKSGKRNKLFIMTKGAHPDDGEPGPRLHPKAIKNDLMESLERLRTDYIDFYALHRDDETVEVGEIIETLNEHLNAGHIHAIGASNWTHLRIQEANEYAADHGLIGFTFNSPNLSLAKCNVPRWPGCVSVNDDMLDWHIGTQMPLFSWSSQAGGFFSGRFSPDVQDNEEMVRVYYHEGNWERYKRAQNLAELKGCTPIQIALAYVLNQPFLAGAIIGPQTKEELTSSIEGSRITLTSKEMNWLNLRGKEDVLENI</sequence>
<dbReference type="GO" id="GO:0005829">
    <property type="term" value="C:cytosol"/>
    <property type="evidence" value="ECO:0007669"/>
    <property type="project" value="TreeGrafter"/>
</dbReference>
<dbReference type="Gene3D" id="3.20.20.100">
    <property type="entry name" value="NADP-dependent oxidoreductase domain"/>
    <property type="match status" value="1"/>
</dbReference>
<reference evidence="3 4" key="1">
    <citation type="submission" date="2019-08" db="EMBL/GenBank/DDBJ databases">
        <title>Bacillus genomes from the desert of Cuatro Cienegas, Coahuila.</title>
        <authorList>
            <person name="Olmedo-Alvarez G."/>
        </authorList>
    </citation>
    <scope>NUCLEOTIDE SEQUENCE [LARGE SCALE GENOMIC DNA]</scope>
    <source>
        <strain evidence="3 4">CH87b_3T</strain>
    </source>
</reference>
<gene>
    <name evidence="3" type="ORF">FZC85_18350</name>
</gene>
<keyword evidence="1" id="KW-0560">Oxidoreductase</keyword>
<proteinExistence type="predicted"/>
<dbReference type="GO" id="GO:0016491">
    <property type="term" value="F:oxidoreductase activity"/>
    <property type="evidence" value="ECO:0007669"/>
    <property type="project" value="UniProtKB-KW"/>
</dbReference>
<dbReference type="InterPro" id="IPR023210">
    <property type="entry name" value="NADP_OxRdtase_dom"/>
</dbReference>
<evidence type="ECO:0000256" key="1">
    <source>
        <dbReference type="ARBA" id="ARBA00023002"/>
    </source>
</evidence>
<evidence type="ECO:0000313" key="4">
    <source>
        <dbReference type="Proteomes" id="UP000324269"/>
    </source>
</evidence>
<evidence type="ECO:0000259" key="2">
    <source>
        <dbReference type="Pfam" id="PF00248"/>
    </source>
</evidence>
<protein>
    <submittedName>
        <fullName evidence="3">Aldo/keto reductase</fullName>
    </submittedName>
</protein>
<dbReference type="PANTHER" id="PTHR43364:SF4">
    <property type="entry name" value="NAD(P)-LINKED OXIDOREDUCTASE SUPERFAMILY PROTEIN"/>
    <property type="match status" value="1"/>
</dbReference>
<dbReference type="SUPFAM" id="SSF51430">
    <property type="entry name" value="NAD(P)-linked oxidoreductase"/>
    <property type="match status" value="1"/>
</dbReference>
<dbReference type="InterPro" id="IPR050523">
    <property type="entry name" value="AKR_Detox_Biosynth"/>
</dbReference>
<accession>A0A5D4TNY8</accession>
<dbReference type="Proteomes" id="UP000324269">
    <property type="component" value="Unassembled WGS sequence"/>
</dbReference>
<dbReference type="CDD" id="cd19082">
    <property type="entry name" value="AKR_AKR10A1_2"/>
    <property type="match status" value="1"/>
</dbReference>
<dbReference type="PANTHER" id="PTHR43364">
    <property type="entry name" value="NADH-SPECIFIC METHYLGLYOXAL REDUCTASE-RELATED"/>
    <property type="match status" value="1"/>
</dbReference>
<dbReference type="EMBL" id="VTEZ01000006">
    <property type="protein sequence ID" value="TYS83122.1"/>
    <property type="molecule type" value="Genomic_DNA"/>
</dbReference>
<feature type="domain" description="NADP-dependent oxidoreductase" evidence="2">
    <location>
        <begin position="2"/>
        <end position="287"/>
    </location>
</feature>
<organism evidence="3 4">
    <name type="scientific">Rossellomorea aquimaris</name>
    <dbReference type="NCBI Taxonomy" id="189382"/>
    <lineage>
        <taxon>Bacteria</taxon>
        <taxon>Bacillati</taxon>
        <taxon>Bacillota</taxon>
        <taxon>Bacilli</taxon>
        <taxon>Bacillales</taxon>
        <taxon>Bacillaceae</taxon>
        <taxon>Rossellomorea</taxon>
    </lineage>
</organism>
<dbReference type="Pfam" id="PF00248">
    <property type="entry name" value="Aldo_ket_red"/>
    <property type="match status" value="1"/>
</dbReference>
<dbReference type="AlphaFoldDB" id="A0A5D4TNY8"/>